<proteinExistence type="inferred from homology"/>
<feature type="domain" description="Peptidase C-terminal archaeal/bacterial" evidence="9">
    <location>
        <begin position="455"/>
        <end position="515"/>
    </location>
</feature>
<evidence type="ECO:0000256" key="1">
    <source>
        <dbReference type="ARBA" id="ARBA00011073"/>
    </source>
</evidence>
<dbReference type="EMBL" id="VRLR01000009">
    <property type="protein sequence ID" value="TXK79705.1"/>
    <property type="molecule type" value="Genomic_DNA"/>
</dbReference>
<dbReference type="RefSeq" id="WP_147904790.1">
    <property type="nucleotide sequence ID" value="NZ_BAAAGC010000014.1"/>
</dbReference>
<feature type="active site" description="Charge relay system" evidence="6">
    <location>
        <position position="200"/>
    </location>
</feature>
<dbReference type="AlphaFoldDB" id="A0A5C8LU39"/>
<comment type="similarity">
    <text evidence="1 6">Belongs to the peptidase S8 family.</text>
</comment>
<name>A0A5C8LU39_9GAMM</name>
<comment type="caution">
    <text evidence="10">The sequence shown here is derived from an EMBL/GenBank/DDBJ whole genome shotgun (WGS) entry which is preliminary data.</text>
</comment>
<feature type="domain" description="Peptidase S8/S53" evidence="8">
    <location>
        <begin position="160"/>
        <end position="404"/>
    </location>
</feature>
<dbReference type="InterPro" id="IPR007280">
    <property type="entry name" value="Peptidase_C_arc/bac"/>
</dbReference>
<organism evidence="10 11">
    <name type="scientific">Rheinheimera tangshanensis</name>
    <dbReference type="NCBI Taxonomy" id="400153"/>
    <lineage>
        <taxon>Bacteria</taxon>
        <taxon>Pseudomonadati</taxon>
        <taxon>Pseudomonadota</taxon>
        <taxon>Gammaproteobacteria</taxon>
        <taxon>Chromatiales</taxon>
        <taxon>Chromatiaceae</taxon>
        <taxon>Rheinheimera</taxon>
    </lineage>
</organism>
<dbReference type="PROSITE" id="PS00138">
    <property type="entry name" value="SUBTILASE_SER"/>
    <property type="match status" value="1"/>
</dbReference>
<dbReference type="GO" id="GO:0005615">
    <property type="term" value="C:extracellular space"/>
    <property type="evidence" value="ECO:0007669"/>
    <property type="project" value="TreeGrafter"/>
</dbReference>
<dbReference type="InterPro" id="IPR022398">
    <property type="entry name" value="Peptidase_S8_His-AS"/>
</dbReference>
<gene>
    <name evidence="10" type="ORF">FU839_13480</name>
</gene>
<evidence type="ECO:0000313" key="11">
    <source>
        <dbReference type="Proteomes" id="UP000321814"/>
    </source>
</evidence>
<dbReference type="Pfam" id="PF00082">
    <property type="entry name" value="Peptidase_S8"/>
    <property type="match status" value="1"/>
</dbReference>
<evidence type="ECO:0000259" key="8">
    <source>
        <dbReference type="Pfam" id="PF00082"/>
    </source>
</evidence>
<dbReference type="Gene3D" id="3.40.50.200">
    <property type="entry name" value="Peptidase S8/S53 domain"/>
    <property type="match status" value="1"/>
</dbReference>
<evidence type="ECO:0000256" key="2">
    <source>
        <dbReference type="ARBA" id="ARBA00022670"/>
    </source>
</evidence>
<keyword evidence="2 6" id="KW-0645">Protease</keyword>
<dbReference type="SUPFAM" id="SSF52743">
    <property type="entry name" value="Subtilisin-like"/>
    <property type="match status" value="1"/>
</dbReference>
<dbReference type="Proteomes" id="UP000321814">
    <property type="component" value="Unassembled WGS sequence"/>
</dbReference>
<dbReference type="InterPro" id="IPR015500">
    <property type="entry name" value="Peptidase_S8_subtilisin-rel"/>
</dbReference>
<evidence type="ECO:0000256" key="7">
    <source>
        <dbReference type="SAM" id="SignalP"/>
    </source>
</evidence>
<dbReference type="PANTHER" id="PTHR43806:SF11">
    <property type="entry name" value="CEREVISIN-RELATED"/>
    <property type="match status" value="1"/>
</dbReference>
<reference evidence="10 11" key="1">
    <citation type="submission" date="2019-08" db="EMBL/GenBank/DDBJ databases">
        <title>Draft genome analysis of Rheinheimera tangshanensis isolated from the roots of fresh rice plants (Oryza sativa).</title>
        <authorList>
            <person name="Yu Q."/>
            <person name="Qi Y."/>
            <person name="Zhang H."/>
            <person name="Pu J."/>
        </authorList>
    </citation>
    <scope>NUCLEOTIDE SEQUENCE [LARGE SCALE GENOMIC DNA]</scope>
    <source>
        <strain evidence="10 11">JA3-B52</strain>
    </source>
</reference>
<dbReference type="InterPro" id="IPR034202">
    <property type="entry name" value="Subtilisin_Carlsberg-like"/>
</dbReference>
<evidence type="ECO:0000256" key="5">
    <source>
        <dbReference type="ARBA" id="ARBA00022825"/>
    </source>
</evidence>
<dbReference type="OrthoDB" id="9790784at2"/>
<dbReference type="InterPro" id="IPR000209">
    <property type="entry name" value="Peptidase_S8/S53_dom"/>
</dbReference>
<feature type="active site" description="Charge relay system" evidence="6">
    <location>
        <position position="356"/>
    </location>
</feature>
<dbReference type="InterPro" id="IPR036852">
    <property type="entry name" value="Peptidase_S8/S53_dom_sf"/>
</dbReference>
<feature type="signal peptide" evidence="7">
    <location>
        <begin position="1"/>
        <end position="26"/>
    </location>
</feature>
<evidence type="ECO:0000256" key="3">
    <source>
        <dbReference type="ARBA" id="ARBA00022723"/>
    </source>
</evidence>
<dbReference type="Gene3D" id="3.30.70.80">
    <property type="entry name" value="Peptidase S8 propeptide/proteinase inhibitor I9"/>
    <property type="match status" value="1"/>
</dbReference>
<feature type="chain" id="PRO_5022710423" evidence="7">
    <location>
        <begin position="27"/>
        <end position="529"/>
    </location>
</feature>
<keyword evidence="7" id="KW-0732">Signal</keyword>
<keyword evidence="11" id="KW-1185">Reference proteome</keyword>
<evidence type="ECO:0000256" key="4">
    <source>
        <dbReference type="ARBA" id="ARBA00022801"/>
    </source>
</evidence>
<sequence length="529" mass="54977">MKNRNKVLLLGTAGCFALSLTSVAVAAAVDQPVLITAADVAVIDPSDDSTTRYIVKYKNGGVGSLQNATQATPAFSVQKAETFARKYKSKVIKHLSSVKSSVLELNPRQLKAMVSDPEVEYIEVDQKRYLFDVITPMAQSTPYGIPMVQANLVSDANAANTKVCVIDTGYTLSHPDLPNSGVSGFAFSGHGSWSSDGNGHGTHVAGTMVALNNNDGVIGVLPSAQSDVHIVKIFNDSGNWTFASDLIDGIQSCQDAGAKVVNMSLGGGSSSQTEQTAMTNFYNSGMLLIAAAGNAGNTSLSYPASYNAVVSVAAVDSNRNLASFSQRNAQVELAGPGVAVNSTWNNGGYNSISGTSMASPHVAGVAALVWSNHPQCTAPQIRSALQATAQDRGTAGRDNSFGFGIVQAKAAVDYLTANGCSGGGGGGNPPPTGGETFPNLSASTGTWLRGSYVIPSGVSTLTFTISGGTGDADLYVRYNSQPTETLYNCRPYLNGNAEQCTISNPQAGTWHVGIKAYTTFSGVTMSYSY</sequence>
<dbReference type="PROSITE" id="PS51892">
    <property type="entry name" value="SUBTILASE"/>
    <property type="match status" value="1"/>
</dbReference>
<keyword evidence="3" id="KW-0479">Metal-binding</keyword>
<dbReference type="GO" id="GO:0046872">
    <property type="term" value="F:metal ion binding"/>
    <property type="evidence" value="ECO:0007669"/>
    <property type="project" value="UniProtKB-KW"/>
</dbReference>
<dbReference type="Gene3D" id="2.60.120.380">
    <property type="match status" value="1"/>
</dbReference>
<dbReference type="InterPro" id="IPR023828">
    <property type="entry name" value="Peptidase_S8_Ser-AS"/>
</dbReference>
<dbReference type="SUPFAM" id="SSF54897">
    <property type="entry name" value="Protease propeptides/inhibitors"/>
    <property type="match status" value="1"/>
</dbReference>
<dbReference type="InterPro" id="IPR037045">
    <property type="entry name" value="S8pro/Inhibitor_I9_sf"/>
</dbReference>
<dbReference type="CDD" id="cd07477">
    <property type="entry name" value="Peptidases_S8_Subtilisin_subset"/>
    <property type="match status" value="1"/>
</dbReference>
<dbReference type="GO" id="GO:0004252">
    <property type="term" value="F:serine-type endopeptidase activity"/>
    <property type="evidence" value="ECO:0007669"/>
    <property type="project" value="UniProtKB-UniRule"/>
</dbReference>
<accession>A0A5C8LU39</accession>
<keyword evidence="5 6" id="KW-0720">Serine protease</keyword>
<dbReference type="PRINTS" id="PR00723">
    <property type="entry name" value="SUBTILISIN"/>
</dbReference>
<dbReference type="GO" id="GO:0006508">
    <property type="term" value="P:proteolysis"/>
    <property type="evidence" value="ECO:0007669"/>
    <property type="project" value="UniProtKB-KW"/>
</dbReference>
<dbReference type="Pfam" id="PF04151">
    <property type="entry name" value="PPC"/>
    <property type="match status" value="1"/>
</dbReference>
<dbReference type="PANTHER" id="PTHR43806">
    <property type="entry name" value="PEPTIDASE S8"/>
    <property type="match status" value="1"/>
</dbReference>
<dbReference type="InterPro" id="IPR050131">
    <property type="entry name" value="Peptidase_S8_subtilisin-like"/>
</dbReference>
<feature type="active site" description="Charge relay system" evidence="6">
    <location>
        <position position="167"/>
    </location>
</feature>
<dbReference type="PROSITE" id="PS00137">
    <property type="entry name" value="SUBTILASE_HIS"/>
    <property type="match status" value="1"/>
</dbReference>
<evidence type="ECO:0000256" key="6">
    <source>
        <dbReference type="PROSITE-ProRule" id="PRU01240"/>
    </source>
</evidence>
<evidence type="ECO:0000313" key="10">
    <source>
        <dbReference type="EMBL" id="TXK79705.1"/>
    </source>
</evidence>
<keyword evidence="4 6" id="KW-0378">Hydrolase</keyword>
<evidence type="ECO:0000259" key="9">
    <source>
        <dbReference type="Pfam" id="PF04151"/>
    </source>
</evidence>
<protein>
    <submittedName>
        <fullName evidence="10">S8 family serine peptidase</fullName>
    </submittedName>
</protein>